<dbReference type="InterPro" id="IPR038765">
    <property type="entry name" value="Papain-like_cys_pep_sf"/>
</dbReference>
<keyword evidence="1" id="KW-0788">Thiol protease</keyword>
<name>A0A1Y2D377_9FUNG</name>
<dbReference type="OrthoDB" id="5065855at2759"/>
<dbReference type="EMBL" id="MCGO01000001">
    <property type="protein sequence ID" value="ORY53732.1"/>
    <property type="molecule type" value="Genomic_DNA"/>
</dbReference>
<dbReference type="SUPFAM" id="SSF54001">
    <property type="entry name" value="Cysteine proteinases"/>
    <property type="match status" value="1"/>
</dbReference>
<gene>
    <name evidence="2" type="ORF">BCR33DRAFT_844990</name>
</gene>
<protein>
    <submittedName>
        <fullName evidence="2">Uncharacterized protein</fullName>
    </submittedName>
</protein>
<dbReference type="PANTHER" id="PTHR46468:SF1">
    <property type="entry name" value="SENTRIN-SPECIFIC PROTEASE 8"/>
    <property type="match status" value="1"/>
</dbReference>
<dbReference type="Gene3D" id="3.40.395.10">
    <property type="entry name" value="Adenoviral Proteinase, Chain A"/>
    <property type="match status" value="1"/>
</dbReference>
<evidence type="ECO:0000313" key="3">
    <source>
        <dbReference type="Proteomes" id="UP000193642"/>
    </source>
</evidence>
<comment type="caution">
    <text evidence="2">The sequence shown here is derived from an EMBL/GenBank/DDBJ whole genome shotgun (WGS) entry which is preliminary data.</text>
</comment>
<dbReference type="PANTHER" id="PTHR46468">
    <property type="entry name" value="SENTRIN-SPECIFIC PROTEASE 8"/>
    <property type="match status" value="1"/>
</dbReference>
<keyword evidence="1" id="KW-0645">Protease</keyword>
<reference evidence="2 3" key="1">
    <citation type="submission" date="2016-07" db="EMBL/GenBank/DDBJ databases">
        <title>Pervasive Adenine N6-methylation of Active Genes in Fungi.</title>
        <authorList>
            <consortium name="DOE Joint Genome Institute"/>
            <person name="Mondo S.J."/>
            <person name="Dannebaum R.O."/>
            <person name="Kuo R.C."/>
            <person name="Labutti K."/>
            <person name="Haridas S."/>
            <person name="Kuo A."/>
            <person name="Salamov A."/>
            <person name="Ahrendt S.R."/>
            <person name="Lipzen A."/>
            <person name="Sullivan W."/>
            <person name="Andreopoulos W.B."/>
            <person name="Clum A."/>
            <person name="Lindquist E."/>
            <person name="Daum C."/>
            <person name="Ramamoorthy G.K."/>
            <person name="Gryganskyi A."/>
            <person name="Culley D."/>
            <person name="Magnuson J.K."/>
            <person name="James T.Y."/>
            <person name="O'Malley M.A."/>
            <person name="Stajich J.E."/>
            <person name="Spatafora J.W."/>
            <person name="Visel A."/>
            <person name="Grigoriev I.V."/>
        </authorList>
    </citation>
    <scope>NUCLEOTIDE SEQUENCE [LARGE SCALE GENOMIC DNA]</scope>
    <source>
        <strain evidence="2 3">JEL800</strain>
    </source>
</reference>
<accession>A0A1Y2D377</accession>
<dbReference type="InterPro" id="IPR044613">
    <property type="entry name" value="Nep1/2-like"/>
</dbReference>
<evidence type="ECO:0000313" key="2">
    <source>
        <dbReference type="EMBL" id="ORY53732.1"/>
    </source>
</evidence>
<keyword evidence="3" id="KW-1185">Reference proteome</keyword>
<dbReference type="GO" id="GO:0019784">
    <property type="term" value="F:deNEDDylase activity"/>
    <property type="evidence" value="ECO:0007669"/>
    <property type="project" value="InterPro"/>
</dbReference>
<dbReference type="GO" id="GO:0008234">
    <property type="term" value="F:cysteine-type peptidase activity"/>
    <property type="evidence" value="ECO:0007669"/>
    <property type="project" value="UniProtKB-KW"/>
</dbReference>
<proteinExistence type="predicted"/>
<dbReference type="STRING" id="329046.A0A1Y2D377"/>
<dbReference type="GO" id="GO:0000338">
    <property type="term" value="P:protein deneddylation"/>
    <property type="evidence" value="ECO:0007669"/>
    <property type="project" value="TreeGrafter"/>
</dbReference>
<dbReference type="Proteomes" id="UP000193642">
    <property type="component" value="Unassembled WGS sequence"/>
</dbReference>
<keyword evidence="1" id="KW-0378">Hydrolase</keyword>
<organism evidence="2 3">
    <name type="scientific">Rhizoclosmatium globosum</name>
    <dbReference type="NCBI Taxonomy" id="329046"/>
    <lineage>
        <taxon>Eukaryota</taxon>
        <taxon>Fungi</taxon>
        <taxon>Fungi incertae sedis</taxon>
        <taxon>Chytridiomycota</taxon>
        <taxon>Chytridiomycota incertae sedis</taxon>
        <taxon>Chytridiomycetes</taxon>
        <taxon>Chytridiales</taxon>
        <taxon>Chytriomycetaceae</taxon>
        <taxon>Rhizoclosmatium</taxon>
    </lineage>
</organism>
<evidence type="ECO:0000256" key="1">
    <source>
        <dbReference type="ARBA" id="ARBA00022807"/>
    </source>
</evidence>
<dbReference type="AlphaFoldDB" id="A0A1Y2D377"/>
<sequence>MDPVLVTLGDVSLRKSDLVLLNDGEWLNDAVIQFALERLELDGAVDRRRTALVGPAVVHLLRHIDDEDFARSVANPLKLESKETVFLPVNDSEG</sequence>